<evidence type="ECO:0000256" key="8">
    <source>
        <dbReference type="ARBA" id="ARBA00037927"/>
    </source>
</evidence>
<accession>A0A2S9XG37</accession>
<dbReference type="Gene3D" id="2.40.110.10">
    <property type="entry name" value="Butyryl-CoA Dehydrogenase, subunit A, domain 2"/>
    <property type="match status" value="1"/>
</dbReference>
<dbReference type="PANTHER" id="PTHR42807:SF1">
    <property type="entry name" value="GLUTARYL-COA DEHYDROGENASE, MITOCHONDRIAL"/>
    <property type="match status" value="1"/>
</dbReference>
<organism evidence="15 16">
    <name type="scientific">Enhygromyxa salina</name>
    <dbReference type="NCBI Taxonomy" id="215803"/>
    <lineage>
        <taxon>Bacteria</taxon>
        <taxon>Pseudomonadati</taxon>
        <taxon>Myxococcota</taxon>
        <taxon>Polyangia</taxon>
        <taxon>Nannocystales</taxon>
        <taxon>Nannocystaceae</taxon>
        <taxon>Enhygromyxa</taxon>
    </lineage>
</organism>
<dbReference type="InterPro" id="IPR006091">
    <property type="entry name" value="Acyl-CoA_Oxase/DH_mid-dom"/>
</dbReference>
<proteinExistence type="inferred from homology"/>
<dbReference type="EMBL" id="PVNK01000231">
    <property type="protein sequence ID" value="PRP91834.1"/>
    <property type="molecule type" value="Genomic_DNA"/>
</dbReference>
<evidence type="ECO:0000256" key="2">
    <source>
        <dbReference type="ARBA" id="ARBA00009347"/>
    </source>
</evidence>
<evidence type="ECO:0000256" key="9">
    <source>
        <dbReference type="ARBA" id="ARBA00039033"/>
    </source>
</evidence>
<dbReference type="Pfam" id="PF02771">
    <property type="entry name" value="Acyl-CoA_dh_N"/>
    <property type="match status" value="1"/>
</dbReference>
<dbReference type="Gene3D" id="1.10.540.10">
    <property type="entry name" value="Acyl-CoA dehydrogenase/oxidase, N-terminal domain"/>
    <property type="match status" value="1"/>
</dbReference>
<keyword evidence="16" id="KW-1185">Reference proteome</keyword>
<evidence type="ECO:0000256" key="4">
    <source>
        <dbReference type="ARBA" id="ARBA00022827"/>
    </source>
</evidence>
<dbReference type="AlphaFoldDB" id="A0A2S9XG37"/>
<reference evidence="15 16" key="1">
    <citation type="submission" date="2018-03" db="EMBL/GenBank/DDBJ databases">
        <title>Draft Genome Sequences of the Obligatory Marine Myxobacteria Enhygromyxa salina SWB005.</title>
        <authorList>
            <person name="Poehlein A."/>
            <person name="Moghaddam J.A."/>
            <person name="Harms H."/>
            <person name="Alanjari M."/>
            <person name="Koenig G.M."/>
            <person name="Daniel R."/>
            <person name="Schaeberle T.F."/>
        </authorList>
    </citation>
    <scope>NUCLEOTIDE SEQUENCE [LARGE SCALE GENOMIC DNA]</scope>
    <source>
        <strain evidence="15 16">SWB005</strain>
    </source>
</reference>
<evidence type="ECO:0000256" key="6">
    <source>
        <dbReference type="ARBA" id="ARBA00023002"/>
    </source>
</evidence>
<feature type="domain" description="Acyl-CoA dehydrogenase/oxidase N-terminal" evidence="14">
    <location>
        <begin position="19"/>
        <end position="129"/>
    </location>
</feature>
<dbReference type="InterPro" id="IPR013786">
    <property type="entry name" value="AcylCoA_DH/ox_N"/>
</dbReference>
<comment type="cofactor">
    <cofactor evidence="1 11">
        <name>FAD</name>
        <dbReference type="ChEBI" id="CHEBI:57692"/>
    </cofactor>
</comment>
<dbReference type="GO" id="GO:0046949">
    <property type="term" value="P:fatty-acyl-CoA biosynthetic process"/>
    <property type="evidence" value="ECO:0007669"/>
    <property type="project" value="TreeGrafter"/>
</dbReference>
<dbReference type="FunFam" id="1.10.540.10:FF:000026">
    <property type="entry name" value="Acyl-CoA dehydrogenase medium chain"/>
    <property type="match status" value="1"/>
</dbReference>
<comment type="caution">
    <text evidence="15">The sequence shown here is derived from an EMBL/GenBank/DDBJ whole genome shotgun (WGS) entry which is preliminary data.</text>
</comment>
<keyword evidence="6 11" id="KW-0560">Oxidoreductase</keyword>
<dbReference type="InterPro" id="IPR006089">
    <property type="entry name" value="Acyl-CoA_DH_CS"/>
</dbReference>
<gene>
    <name evidence="15" type="primary">mmgC_6</name>
    <name evidence="15" type="ORF">ENSA5_52720</name>
</gene>
<sequence length="397" mass="43608">MASKDPRTYLLGIDHLLDEDERLTWKAAHDFCQSRVLPVIERHYEAGTFPRELIPEFAEMGFLGCSIEGYGCAGLNPVAYGTIMLELERIDSGIRSFCSVQTALAMYPIFAYGSEEQRQRWLPGMAAGELIGCFGLTEPNSGSDPGSMRTHAKQDGEGGDYILNGQKMWITNSPISDLCVVWAKTLDHGSDTPVIRGFVVERATKGLSTPETHGKLSLRASITGEIVLDEVRVPKANMLPGVHGLKGPLGCLTQARYGIGWGAVGAAMDVYERARRYTLDRTQFGRPIAGFQLTQQKLAELHNEIVKALLLAYHCGRLKQDGKLDPVQVSLLKRDNVRMARVAAQTARTMLGGNGIMGEFHIMRHLCNLETVFTYEGTHEIHTLAIGRALTGLAAFS</sequence>
<dbReference type="RefSeq" id="WP_106394497.1">
    <property type="nucleotide sequence ID" value="NZ_PVNK01000231.1"/>
</dbReference>
<evidence type="ECO:0000259" key="13">
    <source>
        <dbReference type="Pfam" id="PF02770"/>
    </source>
</evidence>
<evidence type="ECO:0000259" key="14">
    <source>
        <dbReference type="Pfam" id="PF02771"/>
    </source>
</evidence>
<evidence type="ECO:0000256" key="7">
    <source>
        <dbReference type="ARBA" id="ARBA00037899"/>
    </source>
</evidence>
<dbReference type="Proteomes" id="UP000237968">
    <property type="component" value="Unassembled WGS sequence"/>
</dbReference>
<comment type="similarity">
    <text evidence="2 11">Belongs to the acyl-CoA dehydrogenase family.</text>
</comment>
<dbReference type="InterPro" id="IPR037069">
    <property type="entry name" value="AcylCoA_DH/ox_N_sf"/>
</dbReference>
<comment type="pathway">
    <text evidence="7">Amino-acid metabolism; lysine degradation.</text>
</comment>
<comment type="catalytic activity">
    <reaction evidence="10">
        <text>glutaryl-CoA + oxidized [electron-transfer flavoprotein] + 2 H(+) = (2E)-butenoyl-CoA + reduced [electron-transfer flavoprotein] + CO2</text>
        <dbReference type="Rhea" id="RHEA:13389"/>
        <dbReference type="Rhea" id="RHEA-COMP:10685"/>
        <dbReference type="Rhea" id="RHEA-COMP:10686"/>
        <dbReference type="ChEBI" id="CHEBI:15378"/>
        <dbReference type="ChEBI" id="CHEBI:16526"/>
        <dbReference type="ChEBI" id="CHEBI:57332"/>
        <dbReference type="ChEBI" id="CHEBI:57378"/>
        <dbReference type="ChEBI" id="CHEBI:57692"/>
        <dbReference type="ChEBI" id="CHEBI:58307"/>
        <dbReference type="EC" id="1.3.8.6"/>
    </reaction>
</comment>
<dbReference type="GO" id="GO:0004361">
    <property type="term" value="F:glutaryl-CoA dehydrogenase activity"/>
    <property type="evidence" value="ECO:0007669"/>
    <property type="project" value="UniProtKB-EC"/>
</dbReference>
<dbReference type="InterPro" id="IPR036250">
    <property type="entry name" value="AcylCo_DH-like_C"/>
</dbReference>
<dbReference type="SUPFAM" id="SSF47203">
    <property type="entry name" value="Acyl-CoA dehydrogenase C-terminal domain-like"/>
    <property type="match status" value="1"/>
</dbReference>
<dbReference type="GO" id="GO:0050660">
    <property type="term" value="F:flavin adenine dinucleotide binding"/>
    <property type="evidence" value="ECO:0007669"/>
    <property type="project" value="InterPro"/>
</dbReference>
<dbReference type="PROSITE" id="PS00072">
    <property type="entry name" value="ACYL_COA_DH_1"/>
    <property type="match status" value="1"/>
</dbReference>
<dbReference type="InterPro" id="IPR009100">
    <property type="entry name" value="AcylCoA_DH/oxidase_NM_dom_sf"/>
</dbReference>
<keyword evidence="5" id="KW-0809">Transit peptide</keyword>
<keyword evidence="4 11" id="KW-0274">FAD</keyword>
<evidence type="ECO:0000256" key="11">
    <source>
        <dbReference type="RuleBase" id="RU362125"/>
    </source>
</evidence>
<dbReference type="OrthoDB" id="9765339at2"/>
<evidence type="ECO:0000256" key="10">
    <source>
        <dbReference type="ARBA" id="ARBA00049493"/>
    </source>
</evidence>
<dbReference type="InterPro" id="IPR052033">
    <property type="entry name" value="Glutaryl-CoA_DH_mitochondrial"/>
</dbReference>
<feature type="domain" description="Acyl-CoA dehydrogenase/oxidase C-terminal" evidence="12">
    <location>
        <begin position="244"/>
        <end position="390"/>
    </location>
</feature>
<dbReference type="SUPFAM" id="SSF56645">
    <property type="entry name" value="Acyl-CoA dehydrogenase NM domain-like"/>
    <property type="match status" value="1"/>
</dbReference>
<dbReference type="Pfam" id="PF00441">
    <property type="entry name" value="Acyl-CoA_dh_1"/>
    <property type="match status" value="1"/>
</dbReference>
<evidence type="ECO:0000256" key="1">
    <source>
        <dbReference type="ARBA" id="ARBA00001974"/>
    </source>
</evidence>
<evidence type="ECO:0000256" key="3">
    <source>
        <dbReference type="ARBA" id="ARBA00022630"/>
    </source>
</evidence>
<feature type="domain" description="Acyl-CoA oxidase/dehydrogenase middle" evidence="13">
    <location>
        <begin position="133"/>
        <end position="231"/>
    </location>
</feature>
<evidence type="ECO:0000259" key="12">
    <source>
        <dbReference type="Pfam" id="PF00441"/>
    </source>
</evidence>
<dbReference type="InterPro" id="IPR046373">
    <property type="entry name" value="Acyl-CoA_Oxase/DH_mid-dom_sf"/>
</dbReference>
<dbReference type="InterPro" id="IPR009075">
    <property type="entry name" value="AcylCo_DH/oxidase_C"/>
</dbReference>
<evidence type="ECO:0000313" key="15">
    <source>
        <dbReference type="EMBL" id="PRP91834.1"/>
    </source>
</evidence>
<comment type="pathway">
    <text evidence="8">Amino-acid metabolism; tryptophan metabolism.</text>
</comment>
<dbReference type="GO" id="GO:0000062">
    <property type="term" value="F:fatty-acyl-CoA binding"/>
    <property type="evidence" value="ECO:0007669"/>
    <property type="project" value="TreeGrafter"/>
</dbReference>
<dbReference type="Gene3D" id="1.20.140.10">
    <property type="entry name" value="Butyryl-CoA Dehydrogenase, subunit A, domain 3"/>
    <property type="match status" value="1"/>
</dbReference>
<dbReference type="Pfam" id="PF02770">
    <property type="entry name" value="Acyl-CoA_dh_M"/>
    <property type="match status" value="1"/>
</dbReference>
<evidence type="ECO:0000313" key="16">
    <source>
        <dbReference type="Proteomes" id="UP000237968"/>
    </source>
</evidence>
<keyword evidence="3 11" id="KW-0285">Flavoprotein</keyword>
<protein>
    <recommendedName>
        <fullName evidence="9">glutaryl-CoA dehydrogenase (ETF)</fullName>
        <ecNumber evidence="9">1.3.8.6</ecNumber>
    </recommendedName>
</protein>
<name>A0A2S9XG37_9BACT</name>
<evidence type="ECO:0000256" key="5">
    <source>
        <dbReference type="ARBA" id="ARBA00022946"/>
    </source>
</evidence>
<dbReference type="EC" id="1.3.8.6" evidence="9"/>
<dbReference type="PANTHER" id="PTHR42807">
    <property type="entry name" value="GLUTARYL-COA DEHYDROGENASE, MITOCHONDRIAL"/>
    <property type="match status" value="1"/>
</dbReference>
<dbReference type="GO" id="GO:0033539">
    <property type="term" value="P:fatty acid beta-oxidation using acyl-CoA dehydrogenase"/>
    <property type="evidence" value="ECO:0007669"/>
    <property type="project" value="TreeGrafter"/>
</dbReference>